<gene>
    <name evidence="1" type="ORF">H6G95_07405</name>
</gene>
<comment type="caution">
    <text evidence="1">The sequence shown here is derived from an EMBL/GenBank/DDBJ whole genome shotgun (WGS) entry which is preliminary data.</text>
</comment>
<dbReference type="EMBL" id="JACJTE010000005">
    <property type="protein sequence ID" value="MBD2560449.1"/>
    <property type="molecule type" value="Genomic_DNA"/>
</dbReference>
<dbReference type="RefSeq" id="WP_190893948.1">
    <property type="nucleotide sequence ID" value="NZ_JACJTE010000005.1"/>
</dbReference>
<protein>
    <submittedName>
        <fullName evidence="1">Uncharacterized protein</fullName>
    </submittedName>
</protein>
<evidence type="ECO:0000313" key="2">
    <source>
        <dbReference type="Proteomes" id="UP000604661"/>
    </source>
</evidence>
<sequence>MVALPNNCSIGFTDKKGFLKLKFVFTVSDIDAIAQSIHNTQRIGELLLIYDENLEFVDENWLLDINSPFLDIKLPHI</sequence>
<proteinExistence type="predicted"/>
<reference evidence="1 2" key="1">
    <citation type="journal article" date="2020" name="ISME J.">
        <title>Comparative genomics reveals insights into cyanobacterial evolution and habitat adaptation.</title>
        <authorList>
            <person name="Chen M.Y."/>
            <person name="Teng W.K."/>
            <person name="Zhao L."/>
            <person name="Hu C.X."/>
            <person name="Zhou Y.K."/>
            <person name="Han B.P."/>
            <person name="Song L.R."/>
            <person name="Shu W.S."/>
        </authorList>
    </citation>
    <scope>NUCLEOTIDE SEQUENCE [LARGE SCALE GENOMIC DNA]</scope>
    <source>
        <strain evidence="1 2">FACHB-391</strain>
    </source>
</reference>
<name>A0ABR8ESE3_NOSLI</name>
<organism evidence="1 2">
    <name type="scientific">Nostoc linckia FACHB-391</name>
    <dbReference type="NCBI Taxonomy" id="2692906"/>
    <lineage>
        <taxon>Bacteria</taxon>
        <taxon>Bacillati</taxon>
        <taxon>Cyanobacteriota</taxon>
        <taxon>Cyanophyceae</taxon>
        <taxon>Nostocales</taxon>
        <taxon>Nostocaceae</taxon>
        <taxon>Nostoc</taxon>
    </lineage>
</organism>
<evidence type="ECO:0000313" key="1">
    <source>
        <dbReference type="EMBL" id="MBD2560449.1"/>
    </source>
</evidence>
<accession>A0ABR8ESE3</accession>
<keyword evidence="2" id="KW-1185">Reference proteome</keyword>
<dbReference type="Proteomes" id="UP000604661">
    <property type="component" value="Unassembled WGS sequence"/>
</dbReference>